<dbReference type="InterPro" id="IPR000182">
    <property type="entry name" value="GNAT_dom"/>
</dbReference>
<dbReference type="Proteomes" id="UP000218644">
    <property type="component" value="Unassembled WGS sequence"/>
</dbReference>
<name>A0A2A2AUQ6_9BURK</name>
<protein>
    <recommendedName>
        <fullName evidence="1">N-acetyltransferase domain-containing protein</fullName>
    </recommendedName>
</protein>
<sequence>MNIQIRRLAAQDAEAAAAVTQLMARVFAHGEGSSAERMQTLLRDARFWLFAAFAGDEPVGGLCAHVLPLTSQHGAELFIYDIAVATDVQRRGIGRQLMQAALAAAAEAGLVATFGPPKAMMHRRWPFTVAWAATNKPCRCSVFDRKRLGKMPARRACWVIFYCNRCCFQKPGGSTQKGIDSGFTWKSCKAQLKVRLVGWVSDSVTQPTPWFEDAKSIACPFQNDFAPSKAENLADLAWRSRPNGLRRRTI</sequence>
<dbReference type="Gene3D" id="3.40.630.30">
    <property type="match status" value="1"/>
</dbReference>
<feature type="domain" description="N-acetyltransferase" evidence="1">
    <location>
        <begin position="3"/>
        <end position="191"/>
    </location>
</feature>
<dbReference type="InterPro" id="IPR016181">
    <property type="entry name" value="Acyl_CoA_acyltransferase"/>
</dbReference>
<dbReference type="CDD" id="cd04301">
    <property type="entry name" value="NAT_SF"/>
    <property type="match status" value="1"/>
</dbReference>
<comment type="caution">
    <text evidence="2">The sequence shown here is derived from an EMBL/GenBank/DDBJ whole genome shotgun (WGS) entry which is preliminary data.</text>
</comment>
<proteinExistence type="predicted"/>
<evidence type="ECO:0000313" key="3">
    <source>
        <dbReference type="Proteomes" id="UP000218644"/>
    </source>
</evidence>
<accession>A0A2A2AUQ6</accession>
<dbReference type="GO" id="GO:0016747">
    <property type="term" value="F:acyltransferase activity, transferring groups other than amino-acyl groups"/>
    <property type="evidence" value="ECO:0007669"/>
    <property type="project" value="InterPro"/>
</dbReference>
<dbReference type="Pfam" id="PF00583">
    <property type="entry name" value="Acetyltransf_1"/>
    <property type="match status" value="1"/>
</dbReference>
<organism evidence="2 3">
    <name type="scientific">Vandammella animalimorsus</name>
    <dbReference type="NCBI Taxonomy" id="2029117"/>
    <lineage>
        <taxon>Bacteria</taxon>
        <taxon>Pseudomonadati</taxon>
        <taxon>Pseudomonadota</taxon>
        <taxon>Betaproteobacteria</taxon>
        <taxon>Burkholderiales</taxon>
        <taxon>Comamonadaceae</taxon>
        <taxon>Vandammella</taxon>
    </lineage>
</organism>
<dbReference type="AlphaFoldDB" id="A0A2A2AUQ6"/>
<evidence type="ECO:0000259" key="1">
    <source>
        <dbReference type="PROSITE" id="PS51186"/>
    </source>
</evidence>
<dbReference type="EMBL" id="NSJD01000001">
    <property type="protein sequence ID" value="PAT41493.1"/>
    <property type="molecule type" value="Genomic_DNA"/>
</dbReference>
<dbReference type="PROSITE" id="PS51186">
    <property type="entry name" value="GNAT"/>
    <property type="match status" value="1"/>
</dbReference>
<evidence type="ECO:0000313" key="2">
    <source>
        <dbReference type="EMBL" id="PAT41493.1"/>
    </source>
</evidence>
<reference evidence="2 3" key="1">
    <citation type="submission" date="2017-08" db="EMBL/GenBank/DDBJ databases">
        <title>WGS of Clinical strains of the CDC Group NO-1 linked to zoonotic infections in humans.</title>
        <authorList>
            <person name="Bernier A.-M."/>
            <person name="Bernard K."/>
        </authorList>
    </citation>
    <scope>NUCLEOTIDE SEQUENCE [LARGE SCALE GENOMIC DNA]</scope>
    <source>
        <strain evidence="2 3">NML79-0751</strain>
    </source>
</reference>
<dbReference type="SUPFAM" id="SSF55729">
    <property type="entry name" value="Acyl-CoA N-acyltransferases (Nat)"/>
    <property type="match status" value="1"/>
</dbReference>
<dbReference type="RefSeq" id="WP_095555945.1">
    <property type="nucleotide sequence ID" value="NZ_NSJD01000001.1"/>
</dbReference>
<gene>
    <name evidence="2" type="ORF">CK623_00710</name>
</gene>